<name>A0A2A4Z098_9PROT</name>
<sequence length="153" mass="17542">MNNYKNSRETGENDPDGEQAVRRAAMYVRMSTDLQKYSTENQEQAIRNYAAQHNIEIVKTYTDGRKSGLNYSGRKGLKSLISDVEIPIKEFSIILVLDVTHWGRFQDADEGAHYEFICRDAGFEVRYVAEQFSNDGSWYSNLLKNIKRGMAGE</sequence>
<dbReference type="SMART" id="SM00857">
    <property type="entry name" value="Resolvase"/>
    <property type="match status" value="1"/>
</dbReference>
<protein>
    <recommendedName>
        <fullName evidence="1">Resolvase/invertase-type recombinase catalytic domain-containing protein</fullName>
    </recommendedName>
</protein>
<dbReference type="PANTHER" id="PTHR30461:SF23">
    <property type="entry name" value="DNA RECOMBINASE-RELATED"/>
    <property type="match status" value="1"/>
</dbReference>
<dbReference type="CDD" id="cd00338">
    <property type="entry name" value="Ser_Recombinase"/>
    <property type="match status" value="1"/>
</dbReference>
<proteinExistence type="predicted"/>
<dbReference type="InterPro" id="IPR006119">
    <property type="entry name" value="Resolv_N"/>
</dbReference>
<reference key="1">
    <citation type="submission" date="2017-08" db="EMBL/GenBank/DDBJ databases">
        <title>A dynamic microbial community with high functional redundancy inhabits the cold, oxic subseafloor aquifer.</title>
        <authorList>
            <person name="Tully B.J."/>
            <person name="Wheat C.G."/>
            <person name="Glazer B.T."/>
            <person name="Huber J.A."/>
        </authorList>
    </citation>
    <scope>NUCLEOTIDE SEQUENCE [LARGE SCALE GENOMIC DNA]</scope>
</reference>
<dbReference type="InterPro" id="IPR050639">
    <property type="entry name" value="SSR_resolvase"/>
</dbReference>
<evidence type="ECO:0000313" key="2">
    <source>
        <dbReference type="EMBL" id="PCJ00415.1"/>
    </source>
</evidence>
<reference evidence="2" key="2">
    <citation type="journal article" date="2018" name="ISME J.">
        <title>A dynamic microbial community with high functional redundancy inhabits the cold, oxic subseafloor aquifer.</title>
        <authorList>
            <person name="Tully B.J."/>
            <person name="Wheat C.G."/>
            <person name="Glazer B.T."/>
            <person name="Huber J.A."/>
        </authorList>
    </citation>
    <scope>NUCLEOTIDE SEQUENCE</scope>
    <source>
        <strain evidence="2">NORP83</strain>
    </source>
</reference>
<dbReference type="EMBL" id="NVUS01000012">
    <property type="protein sequence ID" value="PCJ00415.1"/>
    <property type="molecule type" value="Genomic_DNA"/>
</dbReference>
<dbReference type="PANTHER" id="PTHR30461">
    <property type="entry name" value="DNA-INVERTASE FROM LAMBDOID PROPHAGE"/>
    <property type="match status" value="1"/>
</dbReference>
<evidence type="ECO:0000259" key="1">
    <source>
        <dbReference type="PROSITE" id="PS51736"/>
    </source>
</evidence>
<dbReference type="InterPro" id="IPR036162">
    <property type="entry name" value="Resolvase-like_N_sf"/>
</dbReference>
<dbReference type="SUPFAM" id="SSF53041">
    <property type="entry name" value="Resolvase-like"/>
    <property type="match status" value="1"/>
</dbReference>
<gene>
    <name evidence="2" type="ORF">COB13_10390</name>
</gene>
<dbReference type="GO" id="GO:0003677">
    <property type="term" value="F:DNA binding"/>
    <property type="evidence" value="ECO:0007669"/>
    <property type="project" value="InterPro"/>
</dbReference>
<comment type="caution">
    <text evidence="2">The sequence shown here is derived from an EMBL/GenBank/DDBJ whole genome shotgun (WGS) entry which is preliminary data.</text>
</comment>
<dbReference type="Pfam" id="PF00239">
    <property type="entry name" value="Resolvase"/>
    <property type="match status" value="1"/>
</dbReference>
<dbReference type="Gene3D" id="3.40.50.1390">
    <property type="entry name" value="Resolvase, N-terminal catalytic domain"/>
    <property type="match status" value="1"/>
</dbReference>
<dbReference type="GO" id="GO:0000150">
    <property type="term" value="F:DNA strand exchange activity"/>
    <property type="evidence" value="ECO:0007669"/>
    <property type="project" value="InterPro"/>
</dbReference>
<feature type="domain" description="Resolvase/invertase-type recombinase catalytic" evidence="1">
    <location>
        <begin position="23"/>
        <end position="153"/>
    </location>
</feature>
<organism evidence="2">
    <name type="scientific">OCS116 cluster bacterium</name>
    <dbReference type="NCBI Taxonomy" id="2030921"/>
    <lineage>
        <taxon>Bacteria</taxon>
        <taxon>Pseudomonadati</taxon>
        <taxon>Pseudomonadota</taxon>
        <taxon>Alphaproteobacteria</taxon>
        <taxon>OCS116 cluster</taxon>
    </lineage>
</organism>
<dbReference type="AlphaFoldDB" id="A0A2A4Z098"/>
<accession>A0A2A4Z098</accession>
<dbReference type="PROSITE" id="PS51736">
    <property type="entry name" value="RECOMBINASES_3"/>
    <property type="match status" value="1"/>
</dbReference>